<keyword evidence="9 12" id="KW-0411">Iron-sulfur</keyword>
<dbReference type="SUPFAM" id="SSF46548">
    <property type="entry name" value="alpha-helical ferredoxin"/>
    <property type="match status" value="1"/>
</dbReference>
<dbReference type="OrthoDB" id="9804391at2"/>
<dbReference type="GO" id="GO:0006099">
    <property type="term" value="P:tricarboxylic acid cycle"/>
    <property type="evidence" value="ECO:0007669"/>
    <property type="project" value="UniProtKB-KW"/>
</dbReference>
<dbReference type="GO" id="GO:0022904">
    <property type="term" value="P:respiratory electron transport chain"/>
    <property type="evidence" value="ECO:0007669"/>
    <property type="project" value="TreeGrafter"/>
</dbReference>
<evidence type="ECO:0000256" key="2">
    <source>
        <dbReference type="ARBA" id="ARBA00009433"/>
    </source>
</evidence>
<dbReference type="Gene3D" id="3.10.20.30">
    <property type="match status" value="1"/>
</dbReference>
<dbReference type="InterPro" id="IPR006058">
    <property type="entry name" value="2Fe2S_fd_BS"/>
</dbReference>
<dbReference type="PANTHER" id="PTHR11921:SF29">
    <property type="entry name" value="SUCCINATE DEHYDROGENASE [UBIQUINONE] IRON-SULFUR SUBUNIT, MITOCHONDRIAL"/>
    <property type="match status" value="1"/>
</dbReference>
<dbReference type="GO" id="GO:0051538">
    <property type="term" value="F:3 iron, 4 sulfur cluster binding"/>
    <property type="evidence" value="ECO:0007669"/>
    <property type="project" value="UniProtKB-KW"/>
</dbReference>
<comment type="subunit">
    <text evidence="11">Part of an enzyme complex containing three subunits: a flavoprotein (frdA), an iron-sulfur protein (frdB), and diheme cytochrome b (frdC).</text>
</comment>
<feature type="domain" description="4Fe-4S ferredoxin-type" evidence="14">
    <location>
        <begin position="196"/>
        <end position="228"/>
    </location>
</feature>
<dbReference type="FunFam" id="1.10.1060.10:FF:000003">
    <property type="entry name" value="Succinate dehydrogenase iron-sulfur subunit"/>
    <property type="match status" value="1"/>
</dbReference>
<dbReference type="PANTHER" id="PTHR11921">
    <property type="entry name" value="SUCCINATE DEHYDROGENASE IRON-SULFUR PROTEIN"/>
    <property type="match status" value="1"/>
</dbReference>
<dbReference type="GO" id="GO:0051539">
    <property type="term" value="F:4 iron, 4 sulfur cluster binding"/>
    <property type="evidence" value="ECO:0007669"/>
    <property type="project" value="UniProtKB-KW"/>
</dbReference>
<dbReference type="Gene3D" id="1.10.1060.10">
    <property type="entry name" value="Alpha-helical ferredoxin"/>
    <property type="match status" value="1"/>
</dbReference>
<keyword evidence="7" id="KW-0560">Oxidoreductase</keyword>
<keyword evidence="4" id="KW-0816">Tricarboxylic acid cycle</keyword>
<evidence type="ECO:0000256" key="10">
    <source>
        <dbReference type="ARBA" id="ARBA00023291"/>
    </source>
</evidence>
<comment type="catalytic activity">
    <reaction evidence="12">
        <text>a menaquinone + succinate = a menaquinol + fumarate</text>
        <dbReference type="Rhea" id="RHEA:27834"/>
        <dbReference type="Rhea" id="RHEA-COMP:9537"/>
        <dbReference type="Rhea" id="RHEA-COMP:9539"/>
        <dbReference type="ChEBI" id="CHEBI:16374"/>
        <dbReference type="ChEBI" id="CHEBI:18151"/>
        <dbReference type="ChEBI" id="CHEBI:29806"/>
        <dbReference type="ChEBI" id="CHEBI:30031"/>
        <dbReference type="EC" id="1.3.5.1"/>
    </reaction>
</comment>
<dbReference type="SUPFAM" id="SSF54292">
    <property type="entry name" value="2Fe-2S ferredoxin-like"/>
    <property type="match status" value="1"/>
</dbReference>
<organism evidence="15 16">
    <name type="scientific">Persephonella hydrogeniphila</name>
    <dbReference type="NCBI Taxonomy" id="198703"/>
    <lineage>
        <taxon>Bacteria</taxon>
        <taxon>Pseudomonadati</taxon>
        <taxon>Aquificota</taxon>
        <taxon>Aquificia</taxon>
        <taxon>Aquificales</taxon>
        <taxon>Hydrogenothermaceae</taxon>
        <taxon>Persephonella</taxon>
    </lineage>
</organism>
<dbReference type="Proteomes" id="UP000219036">
    <property type="component" value="Unassembled WGS sequence"/>
</dbReference>
<feature type="domain" description="2Fe-2S ferredoxin-type" evidence="13">
    <location>
        <begin position="4"/>
        <end position="99"/>
    </location>
</feature>
<comment type="cofactor">
    <cofactor evidence="12">
        <name>[3Fe-4S] cluster</name>
        <dbReference type="ChEBI" id="CHEBI:21137"/>
    </cofactor>
    <text evidence="12">Binds 1 [3Fe-4S] cluster.</text>
</comment>
<dbReference type="Pfam" id="PF13183">
    <property type="entry name" value="Fer4_8"/>
    <property type="match status" value="1"/>
</dbReference>
<dbReference type="GO" id="GO:0009055">
    <property type="term" value="F:electron transfer activity"/>
    <property type="evidence" value="ECO:0007669"/>
    <property type="project" value="InterPro"/>
</dbReference>
<dbReference type="EMBL" id="OBEI01000002">
    <property type="protein sequence ID" value="SNZ06891.1"/>
    <property type="molecule type" value="Genomic_DNA"/>
</dbReference>
<dbReference type="InterPro" id="IPR001041">
    <property type="entry name" value="2Fe-2S_ferredoxin-type"/>
</dbReference>
<dbReference type="CDD" id="cd00207">
    <property type="entry name" value="fer2"/>
    <property type="match status" value="1"/>
</dbReference>
<keyword evidence="16" id="KW-1185">Reference proteome</keyword>
<comment type="cofactor">
    <cofactor evidence="12">
        <name>[4Fe-4S] cluster</name>
        <dbReference type="ChEBI" id="CHEBI:49883"/>
    </cofactor>
    <text evidence="12">Binds 1 [4Fe-4S] cluster.</text>
</comment>
<evidence type="ECO:0000259" key="13">
    <source>
        <dbReference type="PROSITE" id="PS51085"/>
    </source>
</evidence>
<dbReference type="InterPro" id="IPR017900">
    <property type="entry name" value="4Fe4S_Fe_S_CS"/>
</dbReference>
<evidence type="ECO:0000256" key="11">
    <source>
        <dbReference type="ARBA" id="ARBA00066269"/>
    </source>
</evidence>
<gene>
    <name evidence="15" type="ORF">SAMN06265182_0833</name>
</gene>
<dbReference type="InterPro" id="IPR036010">
    <property type="entry name" value="2Fe-2S_ferredoxin-like_sf"/>
</dbReference>
<evidence type="ECO:0000256" key="5">
    <source>
        <dbReference type="ARBA" id="ARBA00022714"/>
    </source>
</evidence>
<dbReference type="RefSeq" id="WP_097000006.1">
    <property type="nucleotide sequence ID" value="NZ_OBEI01000002.1"/>
</dbReference>
<evidence type="ECO:0000256" key="6">
    <source>
        <dbReference type="ARBA" id="ARBA00022723"/>
    </source>
</evidence>
<evidence type="ECO:0000313" key="15">
    <source>
        <dbReference type="EMBL" id="SNZ06891.1"/>
    </source>
</evidence>
<dbReference type="PROSITE" id="PS51379">
    <property type="entry name" value="4FE4S_FER_2"/>
    <property type="match status" value="1"/>
</dbReference>
<dbReference type="InterPro" id="IPR004489">
    <property type="entry name" value="Succ_DH/fum_Rdtase_Fe-S"/>
</dbReference>
<keyword evidence="8 12" id="KW-0408">Iron</keyword>
<evidence type="ECO:0000256" key="7">
    <source>
        <dbReference type="ARBA" id="ARBA00023002"/>
    </source>
</evidence>
<dbReference type="GO" id="GO:0008177">
    <property type="term" value="F:succinate dehydrogenase (quinone) activity"/>
    <property type="evidence" value="ECO:0007669"/>
    <property type="project" value="UniProtKB-EC"/>
</dbReference>
<evidence type="ECO:0000259" key="14">
    <source>
        <dbReference type="PROSITE" id="PS51379"/>
    </source>
</evidence>
<dbReference type="InterPro" id="IPR017896">
    <property type="entry name" value="4Fe4S_Fe-S-bd"/>
</dbReference>
<comment type="pathway">
    <text evidence="1">Carbohydrate metabolism; tricarboxylic acid cycle; fumarate from succinate (bacterial route): step 1/1.</text>
</comment>
<dbReference type="InterPro" id="IPR009051">
    <property type="entry name" value="Helical_ferredxn"/>
</dbReference>
<dbReference type="GO" id="GO:0046872">
    <property type="term" value="F:metal ion binding"/>
    <property type="evidence" value="ECO:0007669"/>
    <property type="project" value="UniProtKB-KW"/>
</dbReference>
<name>A0A285NGX0_9AQUI</name>
<reference evidence="16" key="1">
    <citation type="submission" date="2017-09" db="EMBL/GenBank/DDBJ databases">
        <authorList>
            <person name="Varghese N."/>
            <person name="Submissions S."/>
        </authorList>
    </citation>
    <scope>NUCLEOTIDE SEQUENCE [LARGE SCALE GENOMIC DNA]</scope>
    <source>
        <strain evidence="16">DSM 15103</strain>
    </source>
</reference>
<dbReference type="PROSITE" id="PS00198">
    <property type="entry name" value="4FE4S_FER_1"/>
    <property type="match status" value="1"/>
</dbReference>
<evidence type="ECO:0000256" key="1">
    <source>
        <dbReference type="ARBA" id="ARBA00004894"/>
    </source>
</evidence>
<proteinExistence type="inferred from homology"/>
<evidence type="ECO:0000256" key="9">
    <source>
        <dbReference type="ARBA" id="ARBA00023014"/>
    </source>
</evidence>
<dbReference type="InterPro" id="IPR025192">
    <property type="entry name" value="Succ_DH/fum_Rdtase_N"/>
</dbReference>
<dbReference type="Pfam" id="PF13085">
    <property type="entry name" value="Fer2_3"/>
    <property type="match status" value="1"/>
</dbReference>
<dbReference type="PROSITE" id="PS00197">
    <property type="entry name" value="2FE2S_FER_1"/>
    <property type="match status" value="1"/>
</dbReference>
<evidence type="ECO:0000313" key="16">
    <source>
        <dbReference type="Proteomes" id="UP000219036"/>
    </source>
</evidence>
<keyword evidence="10 12" id="KW-0003">3Fe-4S</keyword>
<dbReference type="NCBIfam" id="TIGR00384">
    <property type="entry name" value="dhsB"/>
    <property type="match status" value="1"/>
</dbReference>
<accession>A0A285NGX0</accession>
<dbReference type="InterPro" id="IPR050573">
    <property type="entry name" value="SDH/FRD_Iron-Sulfur"/>
</dbReference>
<sequence length="354" mass="41083">MDTFKLKVFRYDPTKDTEPYYKTYELPVEKGMTVLAALFRAKEEQDPTISFRYNCRAAICGSCAMRINGHATLACKVQITHLLDKYQTNTITVEPIGNVKTLKDLIYDMDWLVDKLKRVKPWFIPKEPPPPDGTEYRQDPYDHHRIDFASDCILCASCMSDCNALKANKNYLGPMVHSKAYRFIADTRDGEKKERFEAVLDDFNLEWCVRCMECTTRCPKEVQPYENIIRLRIMAAEAGYKTPGEIHAEIFEQDIYNRGLLNEMLLPMRQEGILGAIKRAPFGIKMMLKGKVNYADFFGGHKIKRLEEVQKIYEVAKQKEKEVKIRIPQIMGVIYEDKRKTRKRPNYAETGGNE</sequence>
<keyword evidence="6 12" id="KW-0479">Metal-binding</keyword>
<evidence type="ECO:0000256" key="8">
    <source>
        <dbReference type="ARBA" id="ARBA00023004"/>
    </source>
</evidence>
<evidence type="ECO:0000256" key="4">
    <source>
        <dbReference type="ARBA" id="ARBA00022532"/>
    </source>
</evidence>
<keyword evidence="5 12" id="KW-0001">2Fe-2S</keyword>
<evidence type="ECO:0000256" key="3">
    <source>
        <dbReference type="ARBA" id="ARBA00022485"/>
    </source>
</evidence>
<evidence type="ECO:0000256" key="12">
    <source>
        <dbReference type="RuleBase" id="RU361237"/>
    </source>
</evidence>
<dbReference type="InterPro" id="IPR012675">
    <property type="entry name" value="Beta-grasp_dom_sf"/>
</dbReference>
<protein>
    <recommendedName>
        <fullName evidence="12">Fumarate reductase iron-sulfur subunit</fullName>
        <ecNumber evidence="12">1.3.5.1</ecNumber>
    </recommendedName>
</protein>
<comment type="similarity">
    <text evidence="2 12">Belongs to the succinate dehydrogenase/fumarate reductase iron-sulfur protein family.</text>
</comment>
<dbReference type="EC" id="1.3.5.1" evidence="12"/>
<comment type="cofactor">
    <cofactor evidence="12">
        <name>[2Fe-2S] cluster</name>
        <dbReference type="ChEBI" id="CHEBI:190135"/>
    </cofactor>
    <text evidence="12">Binds 1 [2Fe-2S] cluster.</text>
</comment>
<dbReference type="AlphaFoldDB" id="A0A285NGX0"/>
<dbReference type="NCBIfam" id="NF004616">
    <property type="entry name" value="PRK05950.1"/>
    <property type="match status" value="1"/>
</dbReference>
<dbReference type="GO" id="GO:0051537">
    <property type="term" value="F:2 iron, 2 sulfur cluster binding"/>
    <property type="evidence" value="ECO:0007669"/>
    <property type="project" value="UniProtKB-KW"/>
</dbReference>
<keyword evidence="3 12" id="KW-0004">4Fe-4S</keyword>
<dbReference type="PROSITE" id="PS51085">
    <property type="entry name" value="2FE2S_FER_2"/>
    <property type="match status" value="1"/>
</dbReference>